<evidence type="ECO:0000313" key="2">
    <source>
        <dbReference type="Proteomes" id="UP000031339"/>
    </source>
</evidence>
<organism evidence="1 2">
    <name type="scientific">Streptococcus constellatus</name>
    <dbReference type="NCBI Taxonomy" id="76860"/>
    <lineage>
        <taxon>Bacteria</taxon>
        <taxon>Bacillati</taxon>
        <taxon>Bacillota</taxon>
        <taxon>Bacilli</taxon>
        <taxon>Lactobacillales</taxon>
        <taxon>Streptococcaceae</taxon>
        <taxon>Streptococcus</taxon>
        <taxon>Streptococcus anginosus group</taxon>
    </lineage>
</organism>
<protein>
    <submittedName>
        <fullName evidence="1">Uncharacterized protein</fullName>
    </submittedName>
</protein>
<evidence type="ECO:0000313" key="1">
    <source>
        <dbReference type="EMBL" id="KIC77629.1"/>
    </source>
</evidence>
<dbReference type="RefSeq" id="WP_039677660.1">
    <property type="nucleotide sequence ID" value="NZ_JWIY01000003.1"/>
</dbReference>
<proteinExistence type="predicted"/>
<dbReference type="Proteomes" id="UP000031339">
    <property type="component" value="Unassembled WGS sequence"/>
</dbReference>
<dbReference type="AlphaFoldDB" id="A0A0C1HK53"/>
<accession>A0A0C1HK53</accession>
<reference evidence="1 2" key="1">
    <citation type="submission" date="2014-12" db="EMBL/GenBank/DDBJ databases">
        <title>Partial genome sequence of Streptococcus constellatus KCOM 1650 (= ChDC B144).</title>
        <authorList>
            <person name="Kook J.-K."/>
            <person name="Park S.-N."/>
            <person name="Lim Y.K."/>
            <person name="Jo E."/>
        </authorList>
    </citation>
    <scope>NUCLEOTIDE SEQUENCE [LARGE SCALE GENOMIC DNA]</scope>
    <source>
        <strain evidence="1 2">KCOM 1650</strain>
    </source>
</reference>
<comment type="caution">
    <text evidence="1">The sequence shown here is derived from an EMBL/GenBank/DDBJ whole genome shotgun (WGS) entry which is preliminary data.</text>
</comment>
<sequence>MIKKYTNDDLIKIFKRLTGITVHKSTVNRWIKNISNNKGETRGRKQYINEDLFYQVLTDNIKRKTNIILDIDSINELKKDENYIPPEIQKAKDSNIKRYDQLYEEDIKNFLGWKNNPLSNSEKRYLKLNDSVLNDVEEQFNNYVRQNFDEFLFQMKIAFMQQIDSFELLSENRKKLKSDVYEYCVSNTGNRVSQRLIELCDNNFETGKKDYEKEISDIKNNLFNRPEVYFNKTPREIYLKKELEAKKLELQVKCLFANYTKSTKKKFYEDELEKDLKKRLSLISDDITGDKLNELNEQLNDYSYYIY</sequence>
<dbReference type="EMBL" id="JWIY01000003">
    <property type="protein sequence ID" value="KIC77629.1"/>
    <property type="molecule type" value="Genomic_DNA"/>
</dbReference>
<name>A0A0C1HK53_STRCV</name>
<gene>
    <name evidence="1" type="ORF">RN79_08010</name>
</gene>